<sequence length="112" mass="12735">MSELLTKLTNYGADVNAALERFGGDASLFETCFYMLIEDENFANLGKYMKEKNYEEAFKCAHALKGVVGNLEITPLYQSISSLVESLRAQNYEDIDSIYHQIETDYQSLLDI</sequence>
<gene>
    <name evidence="1" type="ORF">NK125_03215</name>
</gene>
<dbReference type="Proteomes" id="UP001523566">
    <property type="component" value="Unassembled WGS sequence"/>
</dbReference>
<dbReference type="Gene3D" id="1.20.120.160">
    <property type="entry name" value="HPT domain"/>
    <property type="match status" value="1"/>
</dbReference>
<organism evidence="1 2">
    <name type="scientific">Aequitasia blattaphilus</name>
    <dbReference type="NCBI Taxonomy" id="2949332"/>
    <lineage>
        <taxon>Bacteria</taxon>
        <taxon>Bacillati</taxon>
        <taxon>Bacillota</taxon>
        <taxon>Clostridia</taxon>
        <taxon>Lachnospirales</taxon>
        <taxon>Lachnospiraceae</taxon>
        <taxon>Aequitasia</taxon>
    </lineage>
</organism>
<dbReference type="InterPro" id="IPR036641">
    <property type="entry name" value="HPT_dom_sf"/>
</dbReference>
<dbReference type="EMBL" id="JAMZFW010000003">
    <property type="protein sequence ID" value="MCP1101422.1"/>
    <property type="molecule type" value="Genomic_DNA"/>
</dbReference>
<evidence type="ECO:0000313" key="1">
    <source>
        <dbReference type="EMBL" id="MCP1101422.1"/>
    </source>
</evidence>
<proteinExistence type="predicted"/>
<dbReference type="RefSeq" id="WP_262065207.1">
    <property type="nucleotide sequence ID" value="NZ_JAMXOD010000003.1"/>
</dbReference>
<name>A0ABT1EA88_9FIRM</name>
<accession>A0ABT1EA88</accession>
<dbReference type="SUPFAM" id="SSF47226">
    <property type="entry name" value="Histidine-containing phosphotransfer domain, HPT domain"/>
    <property type="match status" value="1"/>
</dbReference>
<protein>
    <submittedName>
        <fullName evidence="1">Hpt domain-containing protein</fullName>
    </submittedName>
</protein>
<keyword evidence="2" id="KW-1185">Reference proteome</keyword>
<reference evidence="1 2" key="1">
    <citation type="journal article" date="2022" name="Genome Biol. Evol.">
        <title>Host diet, physiology and behaviors set the stage for Lachnospiraceae cladogenesis.</title>
        <authorList>
            <person name="Vera-Ponce De Leon A."/>
            <person name="Schneider M."/>
            <person name="Jahnes B.C."/>
            <person name="Sadowski V."/>
            <person name="Camuy-Velez L.A."/>
            <person name="Duan J."/>
            <person name="Sabree Z.L."/>
        </authorList>
    </citation>
    <scope>NUCLEOTIDE SEQUENCE [LARGE SCALE GENOMIC DNA]</scope>
    <source>
        <strain evidence="1 2">PAL113</strain>
    </source>
</reference>
<comment type="caution">
    <text evidence="1">The sequence shown here is derived from an EMBL/GenBank/DDBJ whole genome shotgun (WGS) entry which is preliminary data.</text>
</comment>
<evidence type="ECO:0000313" key="2">
    <source>
        <dbReference type="Proteomes" id="UP001523566"/>
    </source>
</evidence>